<evidence type="ECO:0000259" key="4">
    <source>
        <dbReference type="PROSITE" id="PS01124"/>
    </source>
</evidence>
<dbReference type="GO" id="GO:0003700">
    <property type="term" value="F:DNA-binding transcription factor activity"/>
    <property type="evidence" value="ECO:0007669"/>
    <property type="project" value="InterPro"/>
</dbReference>
<evidence type="ECO:0000313" key="6">
    <source>
        <dbReference type="Proteomes" id="UP000824089"/>
    </source>
</evidence>
<dbReference type="PROSITE" id="PS00041">
    <property type="entry name" value="HTH_ARAC_FAMILY_1"/>
    <property type="match status" value="1"/>
</dbReference>
<keyword evidence="2" id="KW-0238">DNA-binding</keyword>
<dbReference type="PANTHER" id="PTHR43280:SF34">
    <property type="entry name" value="ARAC-FAMILY TRANSCRIPTIONAL REGULATOR"/>
    <property type="match status" value="1"/>
</dbReference>
<dbReference type="Gene3D" id="2.60.120.10">
    <property type="entry name" value="Jelly Rolls"/>
    <property type="match status" value="1"/>
</dbReference>
<dbReference type="Pfam" id="PF02311">
    <property type="entry name" value="AraC_binding"/>
    <property type="match status" value="1"/>
</dbReference>
<proteinExistence type="predicted"/>
<comment type="caution">
    <text evidence="5">The sequence shown here is derived from an EMBL/GenBank/DDBJ whole genome shotgun (WGS) entry which is preliminary data.</text>
</comment>
<accession>A0A9D1I9G8</accession>
<dbReference type="InterPro" id="IPR003313">
    <property type="entry name" value="AraC-bd"/>
</dbReference>
<dbReference type="Pfam" id="PF12833">
    <property type="entry name" value="HTH_18"/>
    <property type="match status" value="1"/>
</dbReference>
<dbReference type="SUPFAM" id="SSF51215">
    <property type="entry name" value="Regulatory protein AraC"/>
    <property type="match status" value="1"/>
</dbReference>
<sequence length="345" mass="40838">MTRRELIEHYRKFDEDELFYRDYYQSDRSDAAIREIAEKLRKDKAQGLDVWIPELDMHGKELLAELLIGASNGNVSVRKHTRYNPLFVHSHSFFELIYVLTGFCMNTIEDRPIRMEKGDLCIIAPGMPHALGVFDDDSIVLNILVRKTTFRETFFDVFQKDAELSDFFYQNYYSEKQSKFICFHTAGNQELETLLDILFSESVCKEEYSSKVMENLMRAIFCVMLRMTPEKIFVRKLSEGQQNREQILRYIQTHYTDITFEELVEHFHLSESSLRRFFRQDVGRSFVELVREIRLQKACMLLQNTEMQVSDIAAQVGYESEGYFYRLFKNQYGVTPLEYRKQNGG</sequence>
<dbReference type="GO" id="GO:0043565">
    <property type="term" value="F:sequence-specific DNA binding"/>
    <property type="evidence" value="ECO:0007669"/>
    <property type="project" value="InterPro"/>
</dbReference>
<dbReference type="EMBL" id="DVMM01000166">
    <property type="protein sequence ID" value="HIU30162.1"/>
    <property type="molecule type" value="Genomic_DNA"/>
</dbReference>
<dbReference type="InterPro" id="IPR009057">
    <property type="entry name" value="Homeodomain-like_sf"/>
</dbReference>
<dbReference type="InterPro" id="IPR020449">
    <property type="entry name" value="Tscrpt_reg_AraC-type_HTH"/>
</dbReference>
<dbReference type="SUPFAM" id="SSF46689">
    <property type="entry name" value="Homeodomain-like"/>
    <property type="match status" value="1"/>
</dbReference>
<dbReference type="Proteomes" id="UP000824089">
    <property type="component" value="Unassembled WGS sequence"/>
</dbReference>
<evidence type="ECO:0000256" key="2">
    <source>
        <dbReference type="ARBA" id="ARBA00023125"/>
    </source>
</evidence>
<name>A0A9D1I9G8_9CLOT</name>
<dbReference type="SMART" id="SM00342">
    <property type="entry name" value="HTH_ARAC"/>
    <property type="match status" value="1"/>
</dbReference>
<dbReference type="PRINTS" id="PR00032">
    <property type="entry name" value="HTHARAC"/>
</dbReference>
<dbReference type="PROSITE" id="PS01124">
    <property type="entry name" value="HTH_ARAC_FAMILY_2"/>
    <property type="match status" value="1"/>
</dbReference>
<protein>
    <submittedName>
        <fullName evidence="5">Helix-turn-helix domain-containing protein</fullName>
    </submittedName>
</protein>
<feature type="domain" description="HTH araC/xylS-type" evidence="4">
    <location>
        <begin position="245"/>
        <end position="342"/>
    </location>
</feature>
<dbReference type="InterPro" id="IPR018060">
    <property type="entry name" value="HTH_AraC"/>
</dbReference>
<organism evidence="5 6">
    <name type="scientific">Candidatus Egerieisoma faecipullorum</name>
    <dbReference type="NCBI Taxonomy" id="2840963"/>
    <lineage>
        <taxon>Bacteria</taxon>
        <taxon>Bacillati</taxon>
        <taxon>Bacillota</taxon>
        <taxon>Clostridia</taxon>
        <taxon>Eubacteriales</taxon>
        <taxon>Clostridiaceae</taxon>
        <taxon>Clostridiaceae incertae sedis</taxon>
        <taxon>Candidatus Egerieisoma</taxon>
    </lineage>
</organism>
<dbReference type="Gene3D" id="1.10.10.60">
    <property type="entry name" value="Homeodomain-like"/>
    <property type="match status" value="2"/>
</dbReference>
<keyword evidence="1" id="KW-0805">Transcription regulation</keyword>
<evidence type="ECO:0000256" key="1">
    <source>
        <dbReference type="ARBA" id="ARBA00023015"/>
    </source>
</evidence>
<dbReference type="AlphaFoldDB" id="A0A9D1I9G8"/>
<dbReference type="InterPro" id="IPR014710">
    <property type="entry name" value="RmlC-like_jellyroll"/>
</dbReference>
<reference evidence="5" key="1">
    <citation type="submission" date="2020-10" db="EMBL/GenBank/DDBJ databases">
        <authorList>
            <person name="Gilroy R."/>
        </authorList>
    </citation>
    <scope>NUCLEOTIDE SEQUENCE</scope>
    <source>
        <strain evidence="5">CHK195-4489</strain>
    </source>
</reference>
<dbReference type="InterPro" id="IPR037923">
    <property type="entry name" value="HTH-like"/>
</dbReference>
<gene>
    <name evidence="5" type="ORF">IAD50_07705</name>
</gene>
<reference evidence="5" key="2">
    <citation type="journal article" date="2021" name="PeerJ">
        <title>Extensive microbial diversity within the chicken gut microbiome revealed by metagenomics and culture.</title>
        <authorList>
            <person name="Gilroy R."/>
            <person name="Ravi A."/>
            <person name="Getino M."/>
            <person name="Pursley I."/>
            <person name="Horton D.L."/>
            <person name="Alikhan N.F."/>
            <person name="Baker D."/>
            <person name="Gharbi K."/>
            <person name="Hall N."/>
            <person name="Watson M."/>
            <person name="Adriaenssens E.M."/>
            <person name="Foster-Nyarko E."/>
            <person name="Jarju S."/>
            <person name="Secka A."/>
            <person name="Antonio M."/>
            <person name="Oren A."/>
            <person name="Chaudhuri R.R."/>
            <person name="La Ragione R."/>
            <person name="Hildebrand F."/>
            <person name="Pallen M.J."/>
        </authorList>
    </citation>
    <scope>NUCLEOTIDE SEQUENCE</scope>
    <source>
        <strain evidence="5">CHK195-4489</strain>
    </source>
</reference>
<evidence type="ECO:0000256" key="3">
    <source>
        <dbReference type="ARBA" id="ARBA00023163"/>
    </source>
</evidence>
<keyword evidence="3" id="KW-0804">Transcription</keyword>
<dbReference type="InterPro" id="IPR018062">
    <property type="entry name" value="HTH_AraC-typ_CS"/>
</dbReference>
<dbReference type="PANTHER" id="PTHR43280">
    <property type="entry name" value="ARAC-FAMILY TRANSCRIPTIONAL REGULATOR"/>
    <property type="match status" value="1"/>
</dbReference>
<evidence type="ECO:0000313" key="5">
    <source>
        <dbReference type="EMBL" id="HIU30162.1"/>
    </source>
</evidence>